<gene>
    <name evidence="1" type="ORF">XTPLMG730_0430</name>
</gene>
<sequence length="64" mass="7175">MSATLSYSPSREVQEIGDAEHRVKELEQRAAEYADEPDTLAAINEALAHARSRLERLAAPWKKP</sequence>
<evidence type="ECO:0000313" key="2">
    <source>
        <dbReference type="Proteomes" id="UP000045978"/>
    </source>
</evidence>
<reference evidence="1 2" key="1">
    <citation type="submission" date="2015-07" db="EMBL/GenBank/DDBJ databases">
        <authorList>
            <person name="Noorani M."/>
        </authorList>
    </citation>
    <scope>NUCLEOTIDE SEQUENCE [LARGE SCALE GENOMIC DNA]</scope>
    <source>
        <strain evidence="1">LMG730</strain>
    </source>
</reference>
<dbReference type="EMBL" id="CXOJ01000005">
    <property type="protein sequence ID" value="CTP83364.1"/>
    <property type="molecule type" value="Genomic_DNA"/>
</dbReference>
<proteinExistence type="predicted"/>
<dbReference type="Proteomes" id="UP000045978">
    <property type="component" value="Unassembled WGS sequence"/>
</dbReference>
<accession>A0A0K2ZGL4</accession>
<protein>
    <submittedName>
        <fullName evidence="1">Uncharacterized protein</fullName>
    </submittedName>
</protein>
<name>A0A0K2ZGL4_9XANT</name>
<organism evidence="1 2">
    <name type="scientific">Xanthomonas graminis pv. phlei</name>
    <dbReference type="NCBI Taxonomy" id="487906"/>
    <lineage>
        <taxon>Bacteria</taxon>
        <taxon>Pseudomonadati</taxon>
        <taxon>Pseudomonadota</taxon>
        <taxon>Gammaproteobacteria</taxon>
        <taxon>Lysobacterales</taxon>
        <taxon>Lysobacteraceae</taxon>
        <taxon>Xanthomonas</taxon>
        <taxon>Xanthomonas translucens group</taxon>
        <taxon>Xanthomonas graminis</taxon>
    </lineage>
</organism>
<dbReference type="RefSeq" id="WP_053837019.1">
    <property type="nucleotide sequence ID" value="NZ_CP076251.1"/>
</dbReference>
<dbReference type="AlphaFoldDB" id="A0A0K2ZGL4"/>
<evidence type="ECO:0000313" key="1">
    <source>
        <dbReference type="EMBL" id="CTP83364.1"/>
    </source>
</evidence>